<protein>
    <recommendedName>
        <fullName evidence="3">phospholipase D</fullName>
        <ecNumber evidence="3">3.1.4.4</ecNumber>
    </recommendedName>
</protein>
<dbReference type="GO" id="GO:0006793">
    <property type="term" value="P:phosphorus metabolic process"/>
    <property type="evidence" value="ECO:0007669"/>
    <property type="project" value="UniProtKB-ARBA"/>
</dbReference>
<dbReference type="InterPro" id="IPR001736">
    <property type="entry name" value="PLipase_D/transphosphatidylase"/>
</dbReference>
<sequence length="559" mass="63611">MKRKIHYPFVTSKSLFRLFATSIASLFLMTLLAGGLFTALVPTPASALDMELHLAPNGGFSPANSGRTVTLKDGSEVSATLNNVLLDMIQRVPAGGAIKIVMYNFDYRPIYDELINRALNDNVQVKVILDNCAGWTASNVAEFISGVKKMGKRAAREGRNFDYQLKVVTGKVMSAHKRTRVLDDGKEIIGTMHEKFGVFYDRKAGPPSHSFAGSSNISPSAEDLFAENRIFFKNAPVISLVFANQFARLWNLYSVKRTERADPEYIVPLPANPPFEVIFNGEHIGPLSDRNFTSIDKRILELLEEVRPNGSVDVMMFSFTHRAIADKIMEMARRRPGATFRLMFDHSMLVASDERRGIMPPEIEKWIVERGLKNVEVRYKFRANAYGWIKETKSVGMDHFRSPLLHDKLMIINREKIIFGSYNWSGSAEERNFEDVMVFDKNTGFGNEVITRFLSEFDYLWTRPYDLSNSMKMAGEKRYVISGAYGRKLEKTIIKVLSEWGASRIRYQLDRYGPASIEDLMEKSKLKKGEFIKAIGQLKMAMLIENYMQDGHIWFRLAD</sequence>
<organism evidence="8 9">
    <name type="scientific">Candidatus Wallbacteria bacterium HGW-Wallbacteria-1</name>
    <dbReference type="NCBI Taxonomy" id="2013854"/>
    <lineage>
        <taxon>Bacteria</taxon>
        <taxon>Candidatus Walliibacteriota</taxon>
    </lineage>
</organism>
<evidence type="ECO:0000256" key="3">
    <source>
        <dbReference type="ARBA" id="ARBA00012027"/>
    </source>
</evidence>
<accession>A0A2N1PI98</accession>
<dbReference type="Pfam" id="PF13091">
    <property type="entry name" value="PLDc_2"/>
    <property type="match status" value="2"/>
</dbReference>
<evidence type="ECO:0000256" key="5">
    <source>
        <dbReference type="ARBA" id="ARBA00022963"/>
    </source>
</evidence>
<dbReference type="PANTHER" id="PTHR43856:SF1">
    <property type="entry name" value="MITOCHONDRIAL CARDIOLIPIN HYDROLASE"/>
    <property type="match status" value="1"/>
</dbReference>
<dbReference type="AlphaFoldDB" id="A0A2N1PI98"/>
<dbReference type="InterPro" id="IPR051406">
    <property type="entry name" value="PLD_domain"/>
</dbReference>
<dbReference type="GO" id="GO:0016891">
    <property type="term" value="F:RNA endonuclease activity producing 5'-phosphomonoesters, hydrolytic mechanism"/>
    <property type="evidence" value="ECO:0007669"/>
    <property type="project" value="TreeGrafter"/>
</dbReference>
<dbReference type="InterPro" id="IPR025202">
    <property type="entry name" value="PLD-like_dom"/>
</dbReference>
<comment type="similarity">
    <text evidence="2">Belongs to the phospholipase D family.</text>
</comment>
<dbReference type="Proteomes" id="UP000233256">
    <property type="component" value="Unassembled WGS sequence"/>
</dbReference>
<dbReference type="PROSITE" id="PS50035">
    <property type="entry name" value="PLD"/>
    <property type="match status" value="1"/>
</dbReference>
<reference evidence="8 9" key="1">
    <citation type="journal article" date="2017" name="ISME J.">
        <title>Potential for microbial H2 and metal transformations associated with novel bacteria and archaea in deep terrestrial subsurface sediments.</title>
        <authorList>
            <person name="Hernsdorf A.W."/>
            <person name="Amano Y."/>
            <person name="Miyakawa K."/>
            <person name="Ise K."/>
            <person name="Suzuki Y."/>
            <person name="Anantharaman K."/>
            <person name="Probst A."/>
            <person name="Burstein D."/>
            <person name="Thomas B.C."/>
            <person name="Banfield J.F."/>
        </authorList>
    </citation>
    <scope>NUCLEOTIDE SEQUENCE [LARGE SCALE GENOMIC DNA]</scope>
    <source>
        <strain evidence="8">HGW-Wallbacteria-1</strain>
    </source>
</reference>
<keyword evidence="6" id="KW-0443">Lipid metabolism</keyword>
<comment type="catalytic activity">
    <reaction evidence="1">
        <text>a 1,2-diacyl-sn-glycero-3-phosphocholine + H2O = a 1,2-diacyl-sn-glycero-3-phosphate + choline + H(+)</text>
        <dbReference type="Rhea" id="RHEA:14445"/>
        <dbReference type="ChEBI" id="CHEBI:15354"/>
        <dbReference type="ChEBI" id="CHEBI:15377"/>
        <dbReference type="ChEBI" id="CHEBI:15378"/>
        <dbReference type="ChEBI" id="CHEBI:57643"/>
        <dbReference type="ChEBI" id="CHEBI:58608"/>
        <dbReference type="EC" id="3.1.4.4"/>
    </reaction>
</comment>
<keyword evidence="4" id="KW-0378">Hydrolase</keyword>
<gene>
    <name evidence="8" type="ORF">CVV64_20530</name>
</gene>
<comment type="caution">
    <text evidence="8">The sequence shown here is derived from an EMBL/GenBank/DDBJ whole genome shotgun (WGS) entry which is preliminary data.</text>
</comment>
<dbReference type="SUPFAM" id="SSF56024">
    <property type="entry name" value="Phospholipase D/nuclease"/>
    <property type="match status" value="2"/>
</dbReference>
<dbReference type="EMBL" id="PGXC01000072">
    <property type="protein sequence ID" value="PKK88040.1"/>
    <property type="molecule type" value="Genomic_DNA"/>
</dbReference>
<name>A0A2N1PI98_9BACT</name>
<evidence type="ECO:0000313" key="8">
    <source>
        <dbReference type="EMBL" id="PKK88040.1"/>
    </source>
</evidence>
<dbReference type="Gene3D" id="3.30.870.10">
    <property type="entry name" value="Endonuclease Chain A"/>
    <property type="match status" value="2"/>
</dbReference>
<keyword evidence="5" id="KW-0442">Lipid degradation</keyword>
<proteinExistence type="inferred from homology"/>
<evidence type="ECO:0000256" key="1">
    <source>
        <dbReference type="ARBA" id="ARBA00000798"/>
    </source>
</evidence>
<evidence type="ECO:0000256" key="2">
    <source>
        <dbReference type="ARBA" id="ARBA00008664"/>
    </source>
</evidence>
<evidence type="ECO:0000256" key="4">
    <source>
        <dbReference type="ARBA" id="ARBA00022801"/>
    </source>
</evidence>
<feature type="domain" description="PLD phosphodiesterase" evidence="7">
    <location>
        <begin position="401"/>
        <end position="428"/>
    </location>
</feature>
<evidence type="ECO:0000259" key="7">
    <source>
        <dbReference type="PROSITE" id="PS50035"/>
    </source>
</evidence>
<dbReference type="PANTHER" id="PTHR43856">
    <property type="entry name" value="CARDIOLIPIN HYDROLASE"/>
    <property type="match status" value="1"/>
</dbReference>
<dbReference type="GO" id="GO:0016042">
    <property type="term" value="P:lipid catabolic process"/>
    <property type="evidence" value="ECO:0007669"/>
    <property type="project" value="UniProtKB-KW"/>
</dbReference>
<evidence type="ECO:0000256" key="6">
    <source>
        <dbReference type="ARBA" id="ARBA00023098"/>
    </source>
</evidence>
<dbReference type="GO" id="GO:0004630">
    <property type="term" value="F:phospholipase D activity"/>
    <property type="evidence" value="ECO:0007669"/>
    <property type="project" value="UniProtKB-EC"/>
</dbReference>
<evidence type="ECO:0000313" key="9">
    <source>
        <dbReference type="Proteomes" id="UP000233256"/>
    </source>
</evidence>
<dbReference type="EC" id="3.1.4.4" evidence="3"/>